<accession>A0A8H7ZXV1</accession>
<protein>
    <submittedName>
        <fullName evidence="2">Uncharacterized protein</fullName>
    </submittedName>
</protein>
<sequence>MGREHPGADTPLRWTKMRTACQTSAPENDRSAFEAYPGSGFFHAETRADGAGRDVIAAVCSVTKSVGELRRRVGAADSGEFTLINPPPSRALSDADSKRIEKAGSPCLPSAAVHMDAAGGAAAPSGAEARSPRGAGRERPPGNNSGEGGLASDENSAPVFDAALLRFQADHFFHGAADAQPPLNAHAAFVAGLVAAGSPPRDDNNYYWPWAAEVARDGSQGVPHYGALDRGDSAPHGAGVEQQSHAVSDAEPGDNEQGLAMELTDEVIAIFRHTEAWKKERELILKRERQLEQAEAAIAAALAQRAESAAMAGRKLPKSPKEIEFYRRMYGNEHWEGIASKECLLNAKYEAACAEAAAARKGSKPGKGKIVVWPLESLGSLSIKGHPQEKIQGVSDQLASELGLDEVLVREPSLPVDRPGQQRKKNFEEESKGLQCRRGLAGVSGHAWPFPTRGAKVDKKSTLRRRGYSPIVVCSSIKELSKWRAGRMPLLCRGAPRRQGAWYGFSPVKRQAELPHKSFEPATLSSTDGEFLLPCFPPFFPPKQAAAAFASARKSATRLAYSDVAWEEPVS</sequence>
<evidence type="ECO:0000256" key="1">
    <source>
        <dbReference type="SAM" id="MobiDB-lite"/>
    </source>
</evidence>
<feature type="region of interest" description="Disordered" evidence="1">
    <location>
        <begin position="118"/>
        <end position="154"/>
    </location>
</feature>
<reference evidence="2 3" key="1">
    <citation type="journal article" name="Sci. Rep.">
        <title>Genome-scale phylogenetic analyses confirm Olpidium as the closest living zoosporic fungus to the non-flagellated, terrestrial fungi.</title>
        <authorList>
            <person name="Chang Y."/>
            <person name="Rochon D."/>
            <person name="Sekimoto S."/>
            <person name="Wang Y."/>
            <person name="Chovatia M."/>
            <person name="Sandor L."/>
            <person name="Salamov A."/>
            <person name="Grigoriev I.V."/>
            <person name="Stajich J.E."/>
            <person name="Spatafora J.W."/>
        </authorList>
    </citation>
    <scope>NUCLEOTIDE SEQUENCE [LARGE SCALE GENOMIC DNA]</scope>
    <source>
        <strain evidence="2">S191</strain>
    </source>
</reference>
<proteinExistence type="predicted"/>
<evidence type="ECO:0000313" key="2">
    <source>
        <dbReference type="EMBL" id="KAG5461254.1"/>
    </source>
</evidence>
<feature type="compositionally biased region" description="Basic and acidic residues" evidence="1">
    <location>
        <begin position="93"/>
        <end position="102"/>
    </location>
</feature>
<comment type="caution">
    <text evidence="2">The sequence shown here is derived from an EMBL/GenBank/DDBJ whole genome shotgun (WGS) entry which is preliminary data.</text>
</comment>
<feature type="region of interest" description="Disordered" evidence="1">
    <location>
        <begin position="229"/>
        <end position="256"/>
    </location>
</feature>
<name>A0A8H7ZXV1_9FUNG</name>
<evidence type="ECO:0000313" key="3">
    <source>
        <dbReference type="Proteomes" id="UP000673691"/>
    </source>
</evidence>
<keyword evidence="3" id="KW-1185">Reference proteome</keyword>
<dbReference type="AlphaFoldDB" id="A0A8H7ZXV1"/>
<gene>
    <name evidence="2" type="ORF">BJ554DRAFT_6579</name>
</gene>
<feature type="region of interest" description="Disordered" evidence="1">
    <location>
        <begin position="79"/>
        <end position="103"/>
    </location>
</feature>
<dbReference type="Proteomes" id="UP000673691">
    <property type="component" value="Unassembled WGS sequence"/>
</dbReference>
<feature type="compositionally biased region" description="Low complexity" evidence="1">
    <location>
        <begin position="118"/>
        <end position="129"/>
    </location>
</feature>
<dbReference type="EMBL" id="JAEFCI010003935">
    <property type="protein sequence ID" value="KAG5461254.1"/>
    <property type="molecule type" value="Genomic_DNA"/>
</dbReference>
<organism evidence="2 3">
    <name type="scientific">Olpidium bornovanus</name>
    <dbReference type="NCBI Taxonomy" id="278681"/>
    <lineage>
        <taxon>Eukaryota</taxon>
        <taxon>Fungi</taxon>
        <taxon>Fungi incertae sedis</taxon>
        <taxon>Olpidiomycota</taxon>
        <taxon>Olpidiomycotina</taxon>
        <taxon>Olpidiomycetes</taxon>
        <taxon>Olpidiales</taxon>
        <taxon>Olpidiaceae</taxon>
        <taxon>Olpidium</taxon>
    </lineage>
</organism>